<evidence type="ECO:0000256" key="5">
    <source>
        <dbReference type="ARBA" id="ARBA00022989"/>
    </source>
</evidence>
<evidence type="ECO:0000313" key="9">
    <source>
        <dbReference type="Proteomes" id="UP001279734"/>
    </source>
</evidence>
<dbReference type="Proteomes" id="UP001279734">
    <property type="component" value="Unassembled WGS sequence"/>
</dbReference>
<keyword evidence="6" id="KW-0496">Mitochondrion</keyword>
<evidence type="ECO:0000256" key="1">
    <source>
        <dbReference type="ARBA" id="ARBA00004225"/>
    </source>
</evidence>
<dbReference type="SUPFAM" id="SSF103506">
    <property type="entry name" value="Mitochondrial carrier"/>
    <property type="match status" value="1"/>
</dbReference>
<comment type="caution">
    <text evidence="8">The sequence shown here is derived from an EMBL/GenBank/DDBJ whole genome shotgun (WGS) entry which is preliminary data.</text>
</comment>
<gene>
    <name evidence="8" type="ORF">Nepgr_010876</name>
</gene>
<keyword evidence="4" id="KW-0812">Transmembrane</keyword>
<dbReference type="EMBL" id="BSYO01000008">
    <property type="protein sequence ID" value="GMH09036.1"/>
    <property type="molecule type" value="Genomic_DNA"/>
</dbReference>
<name>A0AAD3SE06_NEPGR</name>
<evidence type="ECO:0000256" key="4">
    <source>
        <dbReference type="ARBA" id="ARBA00022692"/>
    </source>
</evidence>
<dbReference type="InterPro" id="IPR018108">
    <property type="entry name" value="MCP_transmembrane"/>
</dbReference>
<dbReference type="InterPro" id="IPR023395">
    <property type="entry name" value="MCP_dom_sf"/>
</dbReference>
<accession>A0AAD3SE06</accession>
<dbReference type="PANTHER" id="PTHR45758:SF11">
    <property type="entry name" value="MITOCHONDRIAL SUBSTRATE CARRIER FAMILY PROTEIN"/>
    <property type="match status" value="1"/>
</dbReference>
<organism evidence="8 9">
    <name type="scientific">Nepenthes gracilis</name>
    <name type="common">Slender pitcher plant</name>
    <dbReference type="NCBI Taxonomy" id="150966"/>
    <lineage>
        <taxon>Eukaryota</taxon>
        <taxon>Viridiplantae</taxon>
        <taxon>Streptophyta</taxon>
        <taxon>Embryophyta</taxon>
        <taxon>Tracheophyta</taxon>
        <taxon>Spermatophyta</taxon>
        <taxon>Magnoliopsida</taxon>
        <taxon>eudicotyledons</taxon>
        <taxon>Gunneridae</taxon>
        <taxon>Pentapetalae</taxon>
        <taxon>Caryophyllales</taxon>
        <taxon>Nepenthaceae</taxon>
        <taxon>Nepenthes</taxon>
    </lineage>
</organism>
<dbReference type="Pfam" id="PF00153">
    <property type="entry name" value="Mito_carr"/>
    <property type="match status" value="1"/>
</dbReference>
<evidence type="ECO:0000256" key="7">
    <source>
        <dbReference type="ARBA" id="ARBA00023136"/>
    </source>
</evidence>
<evidence type="ECO:0000256" key="6">
    <source>
        <dbReference type="ARBA" id="ARBA00023128"/>
    </source>
</evidence>
<comment type="subcellular location">
    <subcellularLocation>
        <location evidence="1">Mitochondrion membrane</location>
        <topology evidence="1">Multi-pass membrane protein</topology>
    </subcellularLocation>
</comment>
<dbReference type="Gene3D" id="1.50.40.10">
    <property type="entry name" value="Mitochondrial carrier domain"/>
    <property type="match status" value="1"/>
</dbReference>
<dbReference type="GO" id="GO:0031966">
    <property type="term" value="C:mitochondrial membrane"/>
    <property type="evidence" value="ECO:0007669"/>
    <property type="project" value="UniProtKB-SubCell"/>
</dbReference>
<evidence type="ECO:0000256" key="2">
    <source>
        <dbReference type="ARBA" id="ARBA00006375"/>
    </source>
</evidence>
<dbReference type="AlphaFoldDB" id="A0AAD3SE06"/>
<reference evidence="8" key="1">
    <citation type="submission" date="2023-05" db="EMBL/GenBank/DDBJ databases">
        <title>Nepenthes gracilis genome sequencing.</title>
        <authorList>
            <person name="Fukushima K."/>
        </authorList>
    </citation>
    <scope>NUCLEOTIDE SEQUENCE</scope>
    <source>
        <strain evidence="8">SING2019-196</strain>
    </source>
</reference>
<keyword evidence="5" id="KW-1133">Transmembrane helix</keyword>
<evidence type="ECO:0000256" key="3">
    <source>
        <dbReference type="ARBA" id="ARBA00022448"/>
    </source>
</evidence>
<comment type="similarity">
    <text evidence="2">Belongs to the mitochondrial carrier (TC 2.A.29) family.</text>
</comment>
<dbReference type="PANTHER" id="PTHR45758">
    <property type="entry name" value="MITOFERRIN-1-RELATED"/>
    <property type="match status" value="1"/>
</dbReference>
<evidence type="ECO:0000313" key="8">
    <source>
        <dbReference type="EMBL" id="GMH09036.1"/>
    </source>
</evidence>
<keyword evidence="7" id="KW-0472">Membrane</keyword>
<keyword evidence="9" id="KW-1185">Reference proteome</keyword>
<dbReference type="GO" id="GO:0048250">
    <property type="term" value="P:iron import into the mitochondrion"/>
    <property type="evidence" value="ECO:0007669"/>
    <property type="project" value="TreeGrafter"/>
</dbReference>
<proteinExistence type="inferred from homology"/>
<sequence length="123" mass="13931">MLTAKGQWYLNWHSSALSNVQIAVSKLLHEELAIVFYNESWIRDSSCGSRNFPQPGVCGCDRFTNGSIRDVTKTIIKKDGYRGLMRGWVPRMLFHAPAASICWSTYEAGKAFFQQLNESHGRS</sequence>
<protein>
    <submittedName>
        <fullName evidence="8">Uncharacterized protein</fullName>
    </submittedName>
</protein>
<dbReference type="GO" id="GO:0015093">
    <property type="term" value="F:ferrous iron transmembrane transporter activity"/>
    <property type="evidence" value="ECO:0007669"/>
    <property type="project" value="TreeGrafter"/>
</dbReference>
<keyword evidence="3" id="KW-0813">Transport</keyword>